<accession>A0A968KWY7</accession>
<evidence type="ECO:0000313" key="2">
    <source>
        <dbReference type="Proteomes" id="UP000778951"/>
    </source>
</evidence>
<dbReference type="RefSeq" id="WP_167695853.1">
    <property type="nucleotide sequence ID" value="NZ_CP118181.1"/>
</dbReference>
<dbReference type="EMBL" id="JAATLM010000001">
    <property type="protein sequence ID" value="NIZ69772.1"/>
    <property type="molecule type" value="Genomic_DNA"/>
</dbReference>
<gene>
    <name evidence="1" type="ORF">HCT48_06045</name>
</gene>
<evidence type="ECO:0008006" key="3">
    <source>
        <dbReference type="Google" id="ProtNLM"/>
    </source>
</evidence>
<dbReference type="Proteomes" id="UP000778951">
    <property type="component" value="Unassembled WGS sequence"/>
</dbReference>
<keyword evidence="2" id="KW-1185">Reference proteome</keyword>
<proteinExistence type="predicted"/>
<dbReference type="AlphaFoldDB" id="A0A968KWY7"/>
<comment type="caution">
    <text evidence="1">The sequence shown here is derived from an EMBL/GenBank/DDBJ whole genome shotgun (WGS) entry which is preliminary data.</text>
</comment>
<reference evidence="1" key="1">
    <citation type="submission" date="2020-03" db="EMBL/GenBank/DDBJ databases">
        <title>Spirochaetal bacteria isolated from arthropods constitute a novel genus Entomospira genus novum within the order Spirochaetales.</title>
        <authorList>
            <person name="Grana-Miraglia L."/>
            <person name="Sikutova S."/>
            <person name="Fingerle V."/>
            <person name="Sing A."/>
            <person name="Castillo-Ramirez S."/>
            <person name="Margos G."/>
            <person name="Rudolf I."/>
        </authorList>
    </citation>
    <scope>NUCLEOTIDE SEQUENCE</scope>
    <source>
        <strain evidence="1">BR149</strain>
    </source>
</reference>
<protein>
    <recommendedName>
        <fullName evidence="3">PRD domain-containing protein</fullName>
    </recommendedName>
</protein>
<organism evidence="1 2">
    <name type="scientific">Entomospira culicis</name>
    <dbReference type="NCBI Taxonomy" id="2719989"/>
    <lineage>
        <taxon>Bacteria</taxon>
        <taxon>Pseudomonadati</taxon>
        <taxon>Spirochaetota</taxon>
        <taxon>Spirochaetia</taxon>
        <taxon>Spirochaetales</taxon>
        <taxon>Spirochaetaceae</taxon>
        <taxon>Entomospira</taxon>
    </lineage>
</organism>
<sequence length="120" mass="14317">MEYRFLALKEKGLIHEEAYRFAQQARDYCTALATDLSFEGLDMLLTHLSMGFMRQEQAIVMPLMHAEIRQELLDNPMFDDVQGWWQDLQRMSAKLWHPNEIDYIYAHLLMLVDTDILEHR</sequence>
<name>A0A968KWY7_9SPIO</name>
<evidence type="ECO:0000313" key="1">
    <source>
        <dbReference type="EMBL" id="NIZ69772.1"/>
    </source>
</evidence>